<dbReference type="GO" id="GO:0016887">
    <property type="term" value="F:ATP hydrolysis activity"/>
    <property type="evidence" value="ECO:0007669"/>
    <property type="project" value="InterPro"/>
</dbReference>
<dbReference type="CDD" id="cd01130">
    <property type="entry name" value="VirB11-like_ATPase"/>
    <property type="match status" value="1"/>
</dbReference>
<dbReference type="PANTHER" id="PTHR30486">
    <property type="entry name" value="TWITCHING MOTILITY PROTEIN PILT"/>
    <property type="match status" value="1"/>
</dbReference>
<dbReference type="Gene3D" id="3.40.50.300">
    <property type="entry name" value="P-loop containing nucleotide triphosphate hydrolases"/>
    <property type="match status" value="1"/>
</dbReference>
<dbReference type="InterPro" id="IPR027417">
    <property type="entry name" value="P-loop_NTPase"/>
</dbReference>
<gene>
    <name evidence="3" type="ORF">GcLGCM259_2232</name>
</gene>
<dbReference type="Gene3D" id="3.30.450.380">
    <property type="match status" value="1"/>
</dbReference>
<organism evidence="3 4">
    <name type="scientific">Glutamicibacter creatinolyticus</name>
    <dbReference type="NCBI Taxonomy" id="162496"/>
    <lineage>
        <taxon>Bacteria</taxon>
        <taxon>Bacillati</taxon>
        <taxon>Actinomycetota</taxon>
        <taxon>Actinomycetes</taxon>
        <taxon>Micrococcales</taxon>
        <taxon>Micrococcaceae</taxon>
        <taxon>Glutamicibacter</taxon>
    </lineage>
</organism>
<accession>A0A5B7WV25</accession>
<sequence>MNGGRHAQRPGGSYRQGLVDQRILESVRRKAIQSGGNLDPIALAEAVTEAGTAWGSTGSAQTLQNLRDEVQGLSVLEQFATLPGVSDVLVDGRGQVWTDSAQGLRLTGFSFSSAEQVRRLAVHFASLAGKRLDEAMPFVDVSVRGYRIHAVLPPVAVQGPVISIRVKQAAGRGLDQLLGAAHRWWQPLLQAVVSTEQNFLVSGGTGSGKTTLLQAMLGLVDSGQRLVIVEDTHELQVEHEHVVSLQARLPNAEHRGEVRLSDLVIQALRMRPDRLIVGECRGAEVRDFLAAMNTGHQGAAGTIHANEPGAVPARLAALGALAGWDPQATALQASSALDLLIHMARGPDGSRAPVKLSRLFLGETQQMRTQPLIDASLHDPLLPGAESWLKERFDSATVETILQALYRRPGSAT</sequence>
<protein>
    <submittedName>
        <fullName evidence="3">Type II/IV secretion system protein E</fullName>
    </submittedName>
</protein>
<feature type="domain" description="Bacterial type II secretion system protein E" evidence="2">
    <location>
        <begin position="83"/>
        <end position="344"/>
    </location>
</feature>
<dbReference type="RefSeq" id="WP_138926666.1">
    <property type="nucleotide sequence ID" value="NZ_CP034412.1"/>
</dbReference>
<dbReference type="AlphaFoldDB" id="A0A5B7WV25"/>
<dbReference type="InterPro" id="IPR022399">
    <property type="entry name" value="TadA-like_ATPase"/>
</dbReference>
<dbReference type="EMBL" id="CP034412">
    <property type="protein sequence ID" value="QCY47941.1"/>
    <property type="molecule type" value="Genomic_DNA"/>
</dbReference>
<reference evidence="3 4" key="1">
    <citation type="submission" date="2018-12" db="EMBL/GenBank/DDBJ databases">
        <title>Complete Genome Sequence of Glutamicibacter creatinolyticus strain LGCM259,isolated from an abscess of a 12-year-old mare in Italy.</title>
        <authorList>
            <person name="Santos R.G."/>
            <person name="Silva A.L."/>
            <person name="Seyffert N."/>
            <person name="Castro T.L.P."/>
            <person name="Attili A.R."/>
            <person name="Rifici C."/>
            <person name="Mazzullo G."/>
            <person name="Brenig B."/>
            <person name="Venanzi F."/>
            <person name="Azevedo V."/>
        </authorList>
    </citation>
    <scope>NUCLEOTIDE SEQUENCE [LARGE SCALE GENOMIC DNA]</scope>
    <source>
        <strain evidence="3 4">LGCM 259</strain>
    </source>
</reference>
<dbReference type="Proteomes" id="UP000307000">
    <property type="component" value="Chromosome"/>
</dbReference>
<dbReference type="InterPro" id="IPR001482">
    <property type="entry name" value="T2SS/T4SS_dom"/>
</dbReference>
<evidence type="ECO:0000313" key="3">
    <source>
        <dbReference type="EMBL" id="QCY47941.1"/>
    </source>
</evidence>
<evidence type="ECO:0000256" key="1">
    <source>
        <dbReference type="ARBA" id="ARBA00006611"/>
    </source>
</evidence>
<dbReference type="Pfam" id="PF00437">
    <property type="entry name" value="T2SSE"/>
    <property type="match status" value="1"/>
</dbReference>
<dbReference type="PANTHER" id="PTHR30486:SF6">
    <property type="entry name" value="TYPE IV PILUS RETRACTATION ATPASE PILT"/>
    <property type="match status" value="1"/>
</dbReference>
<keyword evidence="4" id="KW-1185">Reference proteome</keyword>
<evidence type="ECO:0000313" key="4">
    <source>
        <dbReference type="Proteomes" id="UP000307000"/>
    </source>
</evidence>
<comment type="similarity">
    <text evidence="1">Belongs to the GSP E family.</text>
</comment>
<dbReference type="InterPro" id="IPR050921">
    <property type="entry name" value="T4SS_GSP_E_ATPase"/>
</dbReference>
<name>A0A5B7WV25_9MICC</name>
<dbReference type="KEGG" id="gcr:GcLGCM259_2232"/>
<dbReference type="NCBIfam" id="TIGR03819">
    <property type="entry name" value="heli_sec_ATPase"/>
    <property type="match status" value="1"/>
</dbReference>
<proteinExistence type="inferred from homology"/>
<evidence type="ECO:0000259" key="2">
    <source>
        <dbReference type="Pfam" id="PF00437"/>
    </source>
</evidence>
<dbReference type="SUPFAM" id="SSF52540">
    <property type="entry name" value="P-loop containing nucleoside triphosphate hydrolases"/>
    <property type="match status" value="1"/>
</dbReference>